<comment type="caution">
    <text evidence="6">The sequence shown here is derived from an EMBL/GenBank/DDBJ whole genome shotgun (WGS) entry which is preliminary data.</text>
</comment>
<evidence type="ECO:0000256" key="1">
    <source>
        <dbReference type="ARBA" id="ARBA00004651"/>
    </source>
</evidence>
<gene>
    <name evidence="6" type="ORF">BVL52_11085</name>
</gene>
<evidence type="ECO:0000256" key="3">
    <source>
        <dbReference type="ARBA" id="ARBA00022989"/>
    </source>
</evidence>
<accession>A0ABX3IRR3</accession>
<dbReference type="PROSITE" id="PS50885">
    <property type="entry name" value="HAMP"/>
    <property type="match status" value="1"/>
</dbReference>
<proteinExistence type="predicted"/>
<sequence>MQGNDRTRIVVTGVGTVSPLGCGTEAVWARLHPVVLGAALAGMIVRPIRGVSAGLESIAQGEGDLTKSLNVQGKDQTAALAGWFNQFLASIRQLVQRIGHASNDLQQASQTNTQAAASMNEAAGRHRKAVELVSTSFNEVVATLNEVARSCSQAASADVGHHKMQEGYGQIEKATCNAN</sequence>
<dbReference type="CDD" id="cd06225">
    <property type="entry name" value="HAMP"/>
    <property type="match status" value="1"/>
</dbReference>
<evidence type="ECO:0000313" key="7">
    <source>
        <dbReference type="Proteomes" id="UP000189310"/>
    </source>
</evidence>
<evidence type="ECO:0000256" key="2">
    <source>
        <dbReference type="ARBA" id="ARBA00022692"/>
    </source>
</evidence>
<feature type="domain" description="HAMP" evidence="5">
    <location>
        <begin position="42"/>
        <end position="96"/>
    </location>
</feature>
<dbReference type="SUPFAM" id="SSF58104">
    <property type="entry name" value="Methyl-accepting chemotaxis protein (MCP) signaling domain"/>
    <property type="match status" value="1"/>
</dbReference>
<dbReference type="InterPro" id="IPR003660">
    <property type="entry name" value="HAMP_dom"/>
</dbReference>
<evidence type="ECO:0000259" key="5">
    <source>
        <dbReference type="PROSITE" id="PS50885"/>
    </source>
</evidence>
<comment type="subcellular location">
    <subcellularLocation>
        <location evidence="1">Cell membrane</location>
        <topology evidence="1">Multi-pass membrane protein</topology>
    </subcellularLocation>
</comment>
<dbReference type="Pfam" id="PF00672">
    <property type="entry name" value="HAMP"/>
    <property type="match status" value="1"/>
</dbReference>
<dbReference type="Gene3D" id="1.10.287.950">
    <property type="entry name" value="Methyl-accepting chemotaxis protein"/>
    <property type="match status" value="1"/>
</dbReference>
<organism evidence="6 7">
    <name type="scientific">Pseudomonas oryzihabitans</name>
    <dbReference type="NCBI Taxonomy" id="47885"/>
    <lineage>
        <taxon>Bacteria</taxon>
        <taxon>Pseudomonadati</taxon>
        <taxon>Pseudomonadota</taxon>
        <taxon>Gammaproteobacteria</taxon>
        <taxon>Pseudomonadales</taxon>
        <taxon>Pseudomonadaceae</taxon>
        <taxon>Pseudomonas</taxon>
    </lineage>
</organism>
<keyword evidence="4" id="KW-0472">Membrane</keyword>
<name>A0ABX3IRR3_9PSED</name>
<reference evidence="6 7" key="1">
    <citation type="submission" date="2017-01" db="EMBL/GenBank/DDBJ databases">
        <title>Pseudomonas psychrotolerans genome sequencing and assembly.</title>
        <authorList>
            <person name="Vyas B."/>
            <person name="Mayilraj S."/>
        </authorList>
    </citation>
    <scope>NUCLEOTIDE SEQUENCE [LARGE SCALE GENOMIC DNA]</scope>
    <source>
        <strain evidence="6 7">SDS18</strain>
    </source>
</reference>
<evidence type="ECO:0000313" key="6">
    <source>
        <dbReference type="EMBL" id="ONN71045.1"/>
    </source>
</evidence>
<evidence type="ECO:0000256" key="4">
    <source>
        <dbReference type="ARBA" id="ARBA00023136"/>
    </source>
</evidence>
<dbReference type="PANTHER" id="PTHR32089">
    <property type="entry name" value="METHYL-ACCEPTING CHEMOTAXIS PROTEIN MCPB"/>
    <property type="match status" value="1"/>
</dbReference>
<protein>
    <recommendedName>
        <fullName evidence="5">HAMP domain-containing protein</fullName>
    </recommendedName>
</protein>
<dbReference type="Proteomes" id="UP000189310">
    <property type="component" value="Unassembled WGS sequence"/>
</dbReference>
<keyword evidence="7" id="KW-1185">Reference proteome</keyword>
<keyword evidence="2" id="KW-0812">Transmembrane</keyword>
<dbReference type="PANTHER" id="PTHR32089:SF119">
    <property type="entry name" value="METHYL-ACCEPTING CHEMOTAXIS PROTEIN CTPL"/>
    <property type="match status" value="1"/>
</dbReference>
<dbReference type="EMBL" id="MTLN01000006">
    <property type="protein sequence ID" value="ONN71045.1"/>
    <property type="molecule type" value="Genomic_DNA"/>
</dbReference>
<keyword evidence="3" id="KW-1133">Transmembrane helix</keyword>
<dbReference type="SMART" id="SM00304">
    <property type="entry name" value="HAMP"/>
    <property type="match status" value="1"/>
</dbReference>